<dbReference type="PANTHER" id="PTHR34297">
    <property type="entry name" value="HYPOTHETICAL CYTOSOLIC PROTEIN-RELATED"/>
    <property type="match status" value="1"/>
</dbReference>
<evidence type="ECO:0000313" key="3">
    <source>
        <dbReference type="Proteomes" id="UP000823886"/>
    </source>
</evidence>
<name>A0A9D2PMZ0_9FIRM</name>
<proteinExistence type="inferred from homology"/>
<dbReference type="EMBL" id="DWVZ01000142">
    <property type="protein sequence ID" value="HJC64012.1"/>
    <property type="molecule type" value="Genomic_DNA"/>
</dbReference>
<dbReference type="InterPro" id="IPR005531">
    <property type="entry name" value="Asp23"/>
</dbReference>
<comment type="caution">
    <text evidence="2">The sequence shown here is derived from an EMBL/GenBank/DDBJ whole genome shotgun (WGS) entry which is preliminary data.</text>
</comment>
<organism evidence="2 3">
    <name type="scientific">Candidatus Blautia merdavium</name>
    <dbReference type="NCBI Taxonomy" id="2838494"/>
    <lineage>
        <taxon>Bacteria</taxon>
        <taxon>Bacillati</taxon>
        <taxon>Bacillota</taxon>
        <taxon>Clostridia</taxon>
        <taxon>Lachnospirales</taxon>
        <taxon>Lachnospiraceae</taxon>
        <taxon>Blautia</taxon>
    </lineage>
</organism>
<evidence type="ECO:0000256" key="1">
    <source>
        <dbReference type="ARBA" id="ARBA00005721"/>
    </source>
</evidence>
<protein>
    <submittedName>
        <fullName evidence="2">Asp23/Gls24 family envelope stress response protein</fullName>
    </submittedName>
</protein>
<dbReference type="Pfam" id="PF03780">
    <property type="entry name" value="Asp23"/>
    <property type="match status" value="1"/>
</dbReference>
<gene>
    <name evidence="2" type="ORF">H9753_10410</name>
</gene>
<dbReference type="Proteomes" id="UP000823886">
    <property type="component" value="Unassembled WGS sequence"/>
</dbReference>
<reference evidence="2" key="1">
    <citation type="journal article" date="2021" name="PeerJ">
        <title>Extensive microbial diversity within the chicken gut microbiome revealed by metagenomics and culture.</title>
        <authorList>
            <person name="Gilroy R."/>
            <person name="Ravi A."/>
            <person name="Getino M."/>
            <person name="Pursley I."/>
            <person name="Horton D.L."/>
            <person name="Alikhan N.F."/>
            <person name="Baker D."/>
            <person name="Gharbi K."/>
            <person name="Hall N."/>
            <person name="Watson M."/>
            <person name="Adriaenssens E.M."/>
            <person name="Foster-Nyarko E."/>
            <person name="Jarju S."/>
            <person name="Secka A."/>
            <person name="Antonio M."/>
            <person name="Oren A."/>
            <person name="Chaudhuri R.R."/>
            <person name="La Ragione R."/>
            <person name="Hildebrand F."/>
            <person name="Pallen M.J."/>
        </authorList>
    </citation>
    <scope>NUCLEOTIDE SEQUENCE</scope>
    <source>
        <strain evidence="2">ChiBcec2-3848</strain>
    </source>
</reference>
<dbReference type="PANTHER" id="PTHR34297:SF2">
    <property type="entry name" value="ASP23_GLS24 FAMILY ENVELOPE STRESS RESPONSE PROTEIN"/>
    <property type="match status" value="1"/>
</dbReference>
<sequence length="127" mass="13546">MAEDRNIYKIHDNGSLGEVQIADEVVAIIAGLAATEVEGVGSMAGNITNELVGKLGMKNLSKGVKVDVLEDVVCVDLALNIEYGYNILETSQKVQEKVKAAIENMTGLTVSDVNVRIASVELEKEGK</sequence>
<reference evidence="2" key="2">
    <citation type="submission" date="2021-04" db="EMBL/GenBank/DDBJ databases">
        <authorList>
            <person name="Gilroy R."/>
        </authorList>
    </citation>
    <scope>NUCLEOTIDE SEQUENCE</scope>
    <source>
        <strain evidence="2">ChiBcec2-3848</strain>
    </source>
</reference>
<dbReference type="AlphaFoldDB" id="A0A9D2PMZ0"/>
<evidence type="ECO:0000313" key="2">
    <source>
        <dbReference type="EMBL" id="HJC64012.1"/>
    </source>
</evidence>
<accession>A0A9D2PMZ0</accession>
<comment type="similarity">
    <text evidence="1">Belongs to the asp23 family.</text>
</comment>